<keyword evidence="3 9" id="KW-0862">Zinc</keyword>
<dbReference type="AlphaFoldDB" id="A0A834ZRN1"/>
<dbReference type="InterPro" id="IPR045174">
    <property type="entry name" value="Dof"/>
</dbReference>
<dbReference type="GO" id="GO:0003700">
    <property type="term" value="F:DNA-binding transcription factor activity"/>
    <property type="evidence" value="ECO:0007669"/>
    <property type="project" value="UniProtKB-UniRule"/>
</dbReference>
<dbReference type="PANTHER" id="PTHR31992">
    <property type="entry name" value="DOF ZINC FINGER PROTEIN DOF1.4-RELATED"/>
    <property type="match status" value="1"/>
</dbReference>
<dbReference type="Proteomes" id="UP000655225">
    <property type="component" value="Unassembled WGS sequence"/>
</dbReference>
<name>A0A834ZRN1_TETSI</name>
<evidence type="ECO:0000256" key="5">
    <source>
        <dbReference type="ARBA" id="ARBA00023125"/>
    </source>
</evidence>
<feature type="compositionally biased region" description="Low complexity" evidence="10">
    <location>
        <begin position="98"/>
        <end position="111"/>
    </location>
</feature>
<dbReference type="PANTHER" id="PTHR31992:SF313">
    <property type="entry name" value="DOF ZINC FINGER PROTEIN DOF5.7"/>
    <property type="match status" value="1"/>
</dbReference>
<evidence type="ECO:0000256" key="10">
    <source>
        <dbReference type="SAM" id="MobiDB-lite"/>
    </source>
</evidence>
<keyword evidence="6 9" id="KW-0804">Transcription</keyword>
<keyword evidence="13" id="KW-1185">Reference proteome</keyword>
<dbReference type="OrthoDB" id="1927254at2759"/>
<dbReference type="Pfam" id="PF02701">
    <property type="entry name" value="Zn_ribbon_Dof"/>
    <property type="match status" value="1"/>
</dbReference>
<comment type="caution">
    <text evidence="12">The sequence shown here is derived from an EMBL/GenBank/DDBJ whole genome shotgun (WGS) entry which is preliminary data.</text>
</comment>
<dbReference type="InterPro" id="IPR003851">
    <property type="entry name" value="Znf_Dof"/>
</dbReference>
<evidence type="ECO:0000256" key="1">
    <source>
        <dbReference type="ARBA" id="ARBA00022723"/>
    </source>
</evidence>
<keyword evidence="2 8" id="KW-0863">Zinc-finger</keyword>
<dbReference type="PROSITE" id="PS50884">
    <property type="entry name" value="ZF_DOF_2"/>
    <property type="match status" value="1"/>
</dbReference>
<keyword evidence="7 8" id="KW-0539">Nucleus</keyword>
<gene>
    <name evidence="12" type="ORF">HHK36_007394</name>
</gene>
<evidence type="ECO:0000256" key="6">
    <source>
        <dbReference type="ARBA" id="ARBA00023163"/>
    </source>
</evidence>
<dbReference type="OMA" id="HEMSAAC"/>
<keyword evidence="4 9" id="KW-0805">Transcription regulation</keyword>
<organism evidence="12 13">
    <name type="scientific">Tetracentron sinense</name>
    <name type="common">Spur-leaf</name>
    <dbReference type="NCBI Taxonomy" id="13715"/>
    <lineage>
        <taxon>Eukaryota</taxon>
        <taxon>Viridiplantae</taxon>
        <taxon>Streptophyta</taxon>
        <taxon>Embryophyta</taxon>
        <taxon>Tracheophyta</taxon>
        <taxon>Spermatophyta</taxon>
        <taxon>Magnoliopsida</taxon>
        <taxon>Trochodendrales</taxon>
        <taxon>Trochodendraceae</taxon>
        <taxon>Tetracentron</taxon>
    </lineage>
</organism>
<reference evidence="12 13" key="1">
    <citation type="submission" date="2020-04" db="EMBL/GenBank/DDBJ databases">
        <title>Plant Genome Project.</title>
        <authorList>
            <person name="Zhang R.-G."/>
        </authorList>
    </citation>
    <scope>NUCLEOTIDE SEQUENCE [LARGE SCALE GENOMIC DNA]</scope>
    <source>
        <strain evidence="12">YNK0</strain>
        <tissue evidence="12">Leaf</tissue>
    </source>
</reference>
<dbReference type="GO" id="GO:0008270">
    <property type="term" value="F:zinc ion binding"/>
    <property type="evidence" value="ECO:0007669"/>
    <property type="project" value="UniProtKB-KW"/>
</dbReference>
<proteinExistence type="predicted"/>
<feature type="region of interest" description="Disordered" evidence="10">
    <location>
        <begin position="72"/>
        <end position="111"/>
    </location>
</feature>
<evidence type="ECO:0000256" key="3">
    <source>
        <dbReference type="ARBA" id="ARBA00022833"/>
    </source>
</evidence>
<comment type="function">
    <text evidence="9">Transcription factor that binds specifically to a 5'-AA[AG]G-3' consensus core sequence.</text>
</comment>
<evidence type="ECO:0000256" key="4">
    <source>
        <dbReference type="ARBA" id="ARBA00023015"/>
    </source>
</evidence>
<evidence type="ECO:0000313" key="12">
    <source>
        <dbReference type="EMBL" id="KAF8408246.1"/>
    </source>
</evidence>
<evidence type="ECO:0000256" key="2">
    <source>
        <dbReference type="ARBA" id="ARBA00022771"/>
    </source>
</evidence>
<evidence type="ECO:0000313" key="13">
    <source>
        <dbReference type="Proteomes" id="UP000655225"/>
    </source>
</evidence>
<evidence type="ECO:0000256" key="9">
    <source>
        <dbReference type="RuleBase" id="RU369094"/>
    </source>
</evidence>
<dbReference type="GO" id="GO:0005634">
    <property type="term" value="C:nucleus"/>
    <property type="evidence" value="ECO:0007669"/>
    <property type="project" value="UniProtKB-SubCell"/>
</dbReference>
<feature type="domain" description="Dof-type" evidence="11">
    <location>
        <begin position="27"/>
        <end position="81"/>
    </location>
</feature>
<dbReference type="EMBL" id="JABCRI010000004">
    <property type="protein sequence ID" value="KAF8408246.1"/>
    <property type="molecule type" value="Genomic_DNA"/>
</dbReference>
<keyword evidence="1 9" id="KW-0479">Metal-binding</keyword>
<comment type="subcellular location">
    <subcellularLocation>
        <location evidence="8 9">Nucleus</location>
    </subcellularLocation>
</comment>
<evidence type="ECO:0000259" key="11">
    <source>
        <dbReference type="PROSITE" id="PS50884"/>
    </source>
</evidence>
<keyword evidence="5 8" id="KW-0238">DNA-binding</keyword>
<accession>A0A834ZRN1</accession>
<protein>
    <recommendedName>
        <fullName evidence="9">Dof zinc finger protein</fullName>
    </recommendedName>
</protein>
<evidence type="ECO:0000256" key="7">
    <source>
        <dbReference type="ARBA" id="ARBA00023242"/>
    </source>
</evidence>
<dbReference type="PROSITE" id="PS01361">
    <property type="entry name" value="ZF_DOF_1"/>
    <property type="match status" value="1"/>
</dbReference>
<evidence type="ECO:0000256" key="8">
    <source>
        <dbReference type="PROSITE-ProRule" id="PRU00071"/>
    </source>
</evidence>
<sequence length="310" mass="34023">MQDIYNTMGSAVGRIFAGDRRLPNQALKCPRCDSLNTKFCYYNNYNFSQPRHFCKNCRRYWTNGGVLRSVPVGGGCRKTKRSKPNSSSNVQKRRKSTSHSSSESSSLLVPAPTTVTAPATEGVSVASFSFASALLNFPENNYSLDHGSGGEIFLEPGSFTSSMTASNLELPLYNFTDISPFQLHQQQKVTTSMVSDELNVQELTAGFLDQMVPDELPGFQNRTSNGGLTALEWYGSLDQVLVGGVVELALPTIQAIVLDIKVELAEMNAMADALSYRNGTQVHYIYRTSVAVDGGGFLQKDQKHVNGYIR</sequence>
<dbReference type="GO" id="GO:0003677">
    <property type="term" value="F:DNA binding"/>
    <property type="evidence" value="ECO:0007669"/>
    <property type="project" value="UniProtKB-UniRule"/>
</dbReference>